<sequence length="79" mass="8503">MRTLASPFRRGGLSNCLGCQGADVIVRHILWSMGVLYAVVQPCRTGYLCSIIDSHHDLTQAQISRASANTRGVNLGCGQ</sequence>
<proteinExistence type="predicted"/>
<accession>D5MMX6</accession>
<evidence type="ECO:0000313" key="1">
    <source>
        <dbReference type="EMBL" id="CBE68076.1"/>
    </source>
</evidence>
<protein>
    <submittedName>
        <fullName evidence="1">Uncharacterized protein</fullName>
    </submittedName>
</protein>
<name>D5MMX6_METO1</name>
<dbReference type="HOGENOM" id="CLU_2599495_0_0_0"/>
<dbReference type="KEGG" id="mox:DAMO_1015"/>
<organism evidence="1 2">
    <name type="scientific">Methylomirabilis oxygeniifera</name>
    <dbReference type="NCBI Taxonomy" id="671143"/>
    <lineage>
        <taxon>Bacteria</taxon>
        <taxon>Candidatus Methylomirabilota</taxon>
        <taxon>Candidatus Methylomirabilia</taxon>
        <taxon>Candidatus Methylomirabilales</taxon>
        <taxon>Candidatus Methylomirabilaceae</taxon>
        <taxon>Candidatus Methylomirabilis</taxon>
    </lineage>
</organism>
<dbReference type="AlphaFoldDB" id="D5MMX6"/>
<dbReference type="EMBL" id="FP565575">
    <property type="protein sequence ID" value="CBE68076.1"/>
    <property type="molecule type" value="Genomic_DNA"/>
</dbReference>
<reference evidence="1 2" key="1">
    <citation type="journal article" date="2010" name="Nature">
        <title>Nitrite-driven anaerobic methane oxidation by oxygenic bacteria.</title>
        <authorList>
            <person name="Ettwig K.F."/>
            <person name="Butler M.K."/>
            <person name="Le Paslier D."/>
            <person name="Pelletier E."/>
            <person name="Mangenot S."/>
            <person name="Kuypers M.M.M."/>
            <person name="Schreiber F."/>
            <person name="Dutilh B.E."/>
            <person name="Zedelius J."/>
            <person name="de Beer D."/>
            <person name="Gloerich J."/>
            <person name="Wessels H.J.C.T."/>
            <person name="van Allen T."/>
            <person name="Luesken F."/>
            <person name="Wu M."/>
            <person name="van de Pas-Schoonen K.T."/>
            <person name="Op den Camp H.J.M."/>
            <person name="Janssen-Megens E.M."/>
            <person name="Francoijs K-J."/>
            <person name="Stunnenberg H."/>
            <person name="Weissenbach J."/>
            <person name="Jetten M.S.M."/>
            <person name="Strous M."/>
        </authorList>
    </citation>
    <scope>NUCLEOTIDE SEQUENCE [LARGE SCALE GENOMIC DNA]</scope>
</reference>
<dbReference type="Proteomes" id="UP000006898">
    <property type="component" value="Chromosome"/>
</dbReference>
<evidence type="ECO:0000313" key="2">
    <source>
        <dbReference type="Proteomes" id="UP000006898"/>
    </source>
</evidence>
<gene>
    <name evidence="1" type="ORF">DAMO_1015</name>
</gene>